<dbReference type="GO" id="GO:0015386">
    <property type="term" value="F:potassium:proton antiporter activity"/>
    <property type="evidence" value="ECO:0007669"/>
    <property type="project" value="TreeGrafter"/>
</dbReference>
<dbReference type="PANTHER" id="PTHR10110:SF195">
    <property type="entry name" value="NA(+)_H(+) ANTIPORTER NHAS2"/>
    <property type="match status" value="1"/>
</dbReference>
<evidence type="ECO:0000256" key="8">
    <source>
        <dbReference type="ARBA" id="ARBA00023065"/>
    </source>
</evidence>
<evidence type="ECO:0000256" key="2">
    <source>
        <dbReference type="ARBA" id="ARBA00022448"/>
    </source>
</evidence>
<keyword evidence="7" id="KW-0915">Sodium</keyword>
<evidence type="ECO:0000256" key="4">
    <source>
        <dbReference type="ARBA" id="ARBA00022475"/>
    </source>
</evidence>
<protein>
    <recommendedName>
        <fullName evidence="12">Cation/H+ exchanger transmembrane domain-containing protein</fullName>
    </recommendedName>
</protein>
<evidence type="ECO:0000256" key="10">
    <source>
        <dbReference type="ARBA" id="ARBA00023201"/>
    </source>
</evidence>
<keyword evidence="4" id="KW-1003">Cell membrane</keyword>
<evidence type="ECO:0000313" key="14">
    <source>
        <dbReference type="Proteomes" id="UP000728032"/>
    </source>
</evidence>
<dbReference type="Proteomes" id="UP000728032">
    <property type="component" value="Unassembled WGS sequence"/>
</dbReference>
<evidence type="ECO:0000256" key="1">
    <source>
        <dbReference type="ARBA" id="ARBA00004651"/>
    </source>
</evidence>
<name>A0A7R9MLX0_9ACAR</name>
<keyword evidence="6 11" id="KW-1133">Transmembrane helix</keyword>
<keyword evidence="14" id="KW-1185">Reference proteome</keyword>
<evidence type="ECO:0000256" key="3">
    <source>
        <dbReference type="ARBA" id="ARBA00022449"/>
    </source>
</evidence>
<comment type="subcellular location">
    <subcellularLocation>
        <location evidence="1">Cell membrane</location>
        <topology evidence="1">Multi-pass membrane protein</topology>
    </subcellularLocation>
</comment>
<keyword evidence="2" id="KW-0813">Transport</keyword>
<evidence type="ECO:0000256" key="6">
    <source>
        <dbReference type="ARBA" id="ARBA00022989"/>
    </source>
</evidence>
<keyword evidence="3" id="KW-0050">Antiport</keyword>
<keyword evidence="10" id="KW-0739">Sodium transport</keyword>
<dbReference type="GO" id="GO:0005886">
    <property type="term" value="C:plasma membrane"/>
    <property type="evidence" value="ECO:0007669"/>
    <property type="project" value="UniProtKB-SubCell"/>
</dbReference>
<evidence type="ECO:0000256" key="11">
    <source>
        <dbReference type="SAM" id="Phobius"/>
    </source>
</evidence>
<dbReference type="GO" id="GO:0015385">
    <property type="term" value="F:sodium:proton antiporter activity"/>
    <property type="evidence" value="ECO:0007669"/>
    <property type="project" value="InterPro"/>
</dbReference>
<dbReference type="EMBL" id="OC943787">
    <property type="protein sequence ID" value="CAD7662702.1"/>
    <property type="molecule type" value="Genomic_DNA"/>
</dbReference>
<dbReference type="InterPro" id="IPR018422">
    <property type="entry name" value="Cation/H_exchanger_CPA1"/>
</dbReference>
<gene>
    <name evidence="13" type="ORF">ONB1V03_LOCUS19262</name>
</gene>
<keyword evidence="5 11" id="KW-0812">Transmembrane</keyword>
<dbReference type="InterPro" id="IPR006153">
    <property type="entry name" value="Cation/H_exchanger_TM"/>
</dbReference>
<reference evidence="13" key="1">
    <citation type="submission" date="2020-11" db="EMBL/GenBank/DDBJ databases">
        <authorList>
            <person name="Tran Van P."/>
        </authorList>
    </citation>
    <scope>NUCLEOTIDE SEQUENCE</scope>
</reference>
<evidence type="ECO:0000313" key="13">
    <source>
        <dbReference type="EMBL" id="CAD7662702.1"/>
    </source>
</evidence>
<sequence length="142" mass="15484">MNGVSPMYNLITMVIISGIGNVSAGGIAWLFVKEAFGGMALGILLGYAGFLLLRSIDNYIVEVLITLAIVMGGYWLAGYLHVSGLLAMVMAGIITGNKSRQTVMSDMTRDYIDKFWEMMDEVLNAILFLLVGVSPMYNLITM</sequence>
<evidence type="ECO:0000256" key="5">
    <source>
        <dbReference type="ARBA" id="ARBA00022692"/>
    </source>
</evidence>
<feature type="transmembrane region" description="Helical" evidence="11">
    <location>
        <begin position="7"/>
        <end position="29"/>
    </location>
</feature>
<dbReference type="PANTHER" id="PTHR10110">
    <property type="entry name" value="SODIUM/HYDROGEN EXCHANGER"/>
    <property type="match status" value="1"/>
</dbReference>
<dbReference type="Pfam" id="PF00999">
    <property type="entry name" value="Na_H_Exchanger"/>
    <property type="match status" value="1"/>
</dbReference>
<dbReference type="OrthoDB" id="441412at2759"/>
<dbReference type="EMBL" id="CAJPVJ010028962">
    <property type="protein sequence ID" value="CAG2179839.1"/>
    <property type="molecule type" value="Genomic_DNA"/>
</dbReference>
<dbReference type="AlphaFoldDB" id="A0A7R9MLX0"/>
<evidence type="ECO:0000256" key="7">
    <source>
        <dbReference type="ARBA" id="ARBA00023053"/>
    </source>
</evidence>
<dbReference type="GO" id="GO:0051453">
    <property type="term" value="P:regulation of intracellular pH"/>
    <property type="evidence" value="ECO:0007669"/>
    <property type="project" value="TreeGrafter"/>
</dbReference>
<proteinExistence type="predicted"/>
<organism evidence="13">
    <name type="scientific">Oppiella nova</name>
    <dbReference type="NCBI Taxonomy" id="334625"/>
    <lineage>
        <taxon>Eukaryota</taxon>
        <taxon>Metazoa</taxon>
        <taxon>Ecdysozoa</taxon>
        <taxon>Arthropoda</taxon>
        <taxon>Chelicerata</taxon>
        <taxon>Arachnida</taxon>
        <taxon>Acari</taxon>
        <taxon>Acariformes</taxon>
        <taxon>Sarcoptiformes</taxon>
        <taxon>Oribatida</taxon>
        <taxon>Brachypylina</taxon>
        <taxon>Oppioidea</taxon>
        <taxon>Oppiidae</taxon>
        <taxon>Oppiella</taxon>
    </lineage>
</organism>
<feature type="transmembrane region" description="Helical" evidence="11">
    <location>
        <begin position="122"/>
        <end position="140"/>
    </location>
</feature>
<evidence type="ECO:0000259" key="12">
    <source>
        <dbReference type="Pfam" id="PF00999"/>
    </source>
</evidence>
<accession>A0A7R9MLX0</accession>
<feature type="domain" description="Cation/H+ exchanger transmembrane" evidence="12">
    <location>
        <begin position="8"/>
        <end position="134"/>
    </location>
</feature>
<keyword evidence="9 11" id="KW-0472">Membrane</keyword>
<keyword evidence="8" id="KW-0406">Ion transport</keyword>
<feature type="transmembrane region" description="Helical" evidence="11">
    <location>
        <begin position="35"/>
        <end position="53"/>
    </location>
</feature>
<dbReference type="GO" id="GO:0098719">
    <property type="term" value="P:sodium ion import across plasma membrane"/>
    <property type="evidence" value="ECO:0007669"/>
    <property type="project" value="TreeGrafter"/>
</dbReference>
<feature type="transmembrane region" description="Helical" evidence="11">
    <location>
        <begin position="60"/>
        <end position="80"/>
    </location>
</feature>
<feature type="non-terminal residue" evidence="13">
    <location>
        <position position="1"/>
    </location>
</feature>
<evidence type="ECO:0000256" key="9">
    <source>
        <dbReference type="ARBA" id="ARBA00023136"/>
    </source>
</evidence>